<reference evidence="3" key="1">
    <citation type="submission" date="2009-05" db="EMBL/GenBank/DDBJ databases">
        <title>The genome sequence of Ajellomyces capsulatus strain H143.</title>
        <authorList>
            <person name="Champion M."/>
            <person name="Cuomo C.A."/>
            <person name="Ma L.-J."/>
            <person name="Henn M.R."/>
            <person name="Sil A."/>
            <person name="Goldman B."/>
            <person name="Young S.K."/>
            <person name="Kodira C.D."/>
            <person name="Zeng Q."/>
            <person name="Koehrsen M."/>
            <person name="Alvarado L."/>
            <person name="Berlin A.M."/>
            <person name="Borenstein D."/>
            <person name="Chen Z."/>
            <person name="Engels R."/>
            <person name="Freedman E."/>
            <person name="Gellesch M."/>
            <person name="Goldberg J."/>
            <person name="Griggs A."/>
            <person name="Gujja S."/>
            <person name="Heiman D.I."/>
            <person name="Hepburn T.A."/>
            <person name="Howarth C."/>
            <person name="Jen D."/>
            <person name="Larson L."/>
            <person name="Lewis B."/>
            <person name="Mehta T."/>
            <person name="Park D."/>
            <person name="Pearson M."/>
            <person name="Roberts A."/>
            <person name="Saif S."/>
            <person name="Shea T.D."/>
            <person name="Shenoy N."/>
            <person name="Sisk P."/>
            <person name="Stolte C."/>
            <person name="Sykes S."/>
            <person name="Walk T."/>
            <person name="White J."/>
            <person name="Yandava C."/>
            <person name="Klein B."/>
            <person name="McEwen J.G."/>
            <person name="Puccia R."/>
            <person name="Goldman G.H."/>
            <person name="Felipe M.S."/>
            <person name="Nino-Vega G."/>
            <person name="San-Blas G."/>
            <person name="Taylor J.W."/>
            <person name="Mendoza L."/>
            <person name="Galagan J.E."/>
            <person name="Nusbaum C."/>
            <person name="Birren B.W."/>
        </authorList>
    </citation>
    <scope>NUCLEOTIDE SEQUENCE [LARGE SCALE GENOMIC DNA]</scope>
    <source>
        <strain evidence="3">H143</strain>
    </source>
</reference>
<dbReference type="Proteomes" id="UP000002624">
    <property type="component" value="Unassembled WGS sequence"/>
</dbReference>
<dbReference type="AlphaFoldDB" id="C6H4T8"/>
<proteinExistence type="predicted"/>
<feature type="region of interest" description="Disordered" evidence="1">
    <location>
        <begin position="1"/>
        <end position="107"/>
    </location>
</feature>
<accession>C6H4T8</accession>
<evidence type="ECO:0000313" key="3">
    <source>
        <dbReference type="Proteomes" id="UP000002624"/>
    </source>
</evidence>
<dbReference type="HOGENOM" id="CLU_141804_0_0_1"/>
<feature type="compositionally biased region" description="Polar residues" evidence="1">
    <location>
        <begin position="1"/>
        <end position="36"/>
    </location>
</feature>
<dbReference type="OMA" id="RCFADIL"/>
<evidence type="ECO:0000313" key="2">
    <source>
        <dbReference type="EMBL" id="EER45876.1"/>
    </source>
</evidence>
<evidence type="ECO:0000256" key="1">
    <source>
        <dbReference type="SAM" id="MobiDB-lite"/>
    </source>
</evidence>
<feature type="compositionally biased region" description="Low complexity" evidence="1">
    <location>
        <begin position="74"/>
        <end position="84"/>
    </location>
</feature>
<organism evidence="2 3">
    <name type="scientific">Ajellomyces capsulatus (strain H143)</name>
    <name type="common">Darling's disease fungus</name>
    <name type="synonym">Histoplasma capsulatum</name>
    <dbReference type="NCBI Taxonomy" id="544712"/>
    <lineage>
        <taxon>Eukaryota</taxon>
        <taxon>Fungi</taxon>
        <taxon>Dikarya</taxon>
        <taxon>Ascomycota</taxon>
        <taxon>Pezizomycotina</taxon>
        <taxon>Eurotiomycetes</taxon>
        <taxon>Eurotiomycetidae</taxon>
        <taxon>Onygenales</taxon>
        <taxon>Ajellomycetaceae</taxon>
        <taxon>Histoplasma</taxon>
    </lineage>
</organism>
<name>C6H4T8_AJECH</name>
<sequence length="175" mass="18476">MHTALPSQHKLNTLPTSTRSITQPQSRYASPCSPSLSSYPAQTSSPPPPPSPSSSSSSSSPAPSPSTSPPSASPPSTSSVRYSSTPPPSHPSRLANDPLLDAWNGAKSNDADQQVKLALTELLNSAPIKTDHEGRMGVQKRFMDTEHRLKARRRSRISGLGLQKDGAPVSGSSDR</sequence>
<feature type="region of interest" description="Disordered" evidence="1">
    <location>
        <begin position="153"/>
        <end position="175"/>
    </location>
</feature>
<gene>
    <name evidence="2" type="ORF">HCDG_01455</name>
</gene>
<dbReference type="OrthoDB" id="4509729at2759"/>
<feature type="compositionally biased region" description="Pro residues" evidence="1">
    <location>
        <begin position="62"/>
        <end position="73"/>
    </location>
</feature>
<dbReference type="STRING" id="544712.C6H4T8"/>
<protein>
    <submittedName>
        <fullName evidence="2">Uncharacterized protein</fullName>
    </submittedName>
</protein>
<dbReference type="VEuPathDB" id="FungiDB:HCDG_01455"/>
<dbReference type="EMBL" id="GG692419">
    <property type="protein sequence ID" value="EER45876.1"/>
    <property type="molecule type" value="Genomic_DNA"/>
</dbReference>